<dbReference type="AlphaFoldDB" id="A0A401FZ16"/>
<evidence type="ECO:0000259" key="1">
    <source>
        <dbReference type="Pfam" id="PF13579"/>
    </source>
</evidence>
<dbReference type="SUPFAM" id="SSF53756">
    <property type="entry name" value="UDP-Glycosyltransferase/glycogen phosphorylase"/>
    <property type="match status" value="1"/>
</dbReference>
<dbReference type="InterPro" id="IPR028098">
    <property type="entry name" value="Glyco_trans_4-like_N"/>
</dbReference>
<dbReference type="Pfam" id="PF13579">
    <property type="entry name" value="Glyco_trans_4_4"/>
    <property type="match status" value="1"/>
</dbReference>
<feature type="domain" description="Glycosyltransferase subfamily 4-like N-terminal" evidence="1">
    <location>
        <begin position="19"/>
        <end position="197"/>
    </location>
</feature>
<name>A0A401FZ16_9BACT</name>
<dbReference type="PANTHER" id="PTHR12526">
    <property type="entry name" value="GLYCOSYLTRANSFERASE"/>
    <property type="match status" value="1"/>
</dbReference>
<gene>
    <name evidence="2" type="ORF">DENIS_3188</name>
</gene>
<dbReference type="EMBL" id="BEXT01000001">
    <property type="protein sequence ID" value="GBC62219.1"/>
    <property type="molecule type" value="Genomic_DNA"/>
</dbReference>
<dbReference type="Proteomes" id="UP000288096">
    <property type="component" value="Unassembled WGS sequence"/>
</dbReference>
<evidence type="ECO:0000313" key="2">
    <source>
        <dbReference type="EMBL" id="GBC62219.1"/>
    </source>
</evidence>
<evidence type="ECO:0000313" key="3">
    <source>
        <dbReference type="Proteomes" id="UP000288096"/>
    </source>
</evidence>
<dbReference type="GO" id="GO:0016757">
    <property type="term" value="F:glycosyltransferase activity"/>
    <property type="evidence" value="ECO:0007669"/>
    <property type="project" value="UniProtKB-ARBA"/>
</dbReference>
<reference evidence="3" key="2">
    <citation type="submission" date="2019-01" db="EMBL/GenBank/DDBJ databases">
        <title>Genome sequence of Desulfonema ishimotonii strain Tokyo 01.</title>
        <authorList>
            <person name="Fukui M."/>
        </authorList>
    </citation>
    <scope>NUCLEOTIDE SEQUENCE [LARGE SCALE GENOMIC DNA]</scope>
    <source>
        <strain evidence="3">Tokyo 01</strain>
    </source>
</reference>
<accession>A0A401FZ16</accession>
<keyword evidence="3" id="KW-1185">Reference proteome</keyword>
<proteinExistence type="predicted"/>
<comment type="caution">
    <text evidence="2">The sequence shown here is derived from an EMBL/GenBank/DDBJ whole genome shotgun (WGS) entry which is preliminary data.</text>
</comment>
<sequence length="428" mass="47767">MFAPGFAPYAASENLVNSKLALAMLNRGWDVTVISRCDRGFNYGVEWTEPWLPLRDFTHEVDYGFGGSGQRFGERVYHSLRLGHPIAGVRWAWRALELALSLHREKAFDLVLSRSISCCAHLPALSFVRQTSVPWIANWNDPPGYWFPPPYEYQANALRQAVWNRYYRDVMNTADINTFPCERLARYVSERLGIKERKNISIIPHIGLDTEVTPPAREPGESVFRLCHAGNLSRERNPALFLRALKRLVETDAAPNRIQLDIIGVENVELGTLIRETGLTEHVTFTGTLSYMKTLERLASGTVQVILEAPCPTGIFLPSKFTDYVQTGRPVLAVSPARGTMNDLLAFHGGGLAVDCTSAGDIFAGLQTLYGQWQAGILDRHCSSFLWPLFAPDGIIERYAQILSEIQKGRSVNGAKSACKYTAGMMRG</sequence>
<protein>
    <recommendedName>
        <fullName evidence="1">Glycosyltransferase subfamily 4-like N-terminal domain-containing protein</fullName>
    </recommendedName>
</protein>
<organism evidence="2 3">
    <name type="scientific">Desulfonema ishimotonii</name>
    <dbReference type="NCBI Taxonomy" id="45657"/>
    <lineage>
        <taxon>Bacteria</taxon>
        <taxon>Pseudomonadati</taxon>
        <taxon>Thermodesulfobacteriota</taxon>
        <taxon>Desulfobacteria</taxon>
        <taxon>Desulfobacterales</taxon>
        <taxon>Desulfococcaceae</taxon>
        <taxon>Desulfonema</taxon>
    </lineage>
</organism>
<reference evidence="3" key="1">
    <citation type="submission" date="2017-11" db="EMBL/GenBank/DDBJ databases">
        <authorList>
            <person name="Watanabe M."/>
            <person name="Kojima H."/>
        </authorList>
    </citation>
    <scope>NUCLEOTIDE SEQUENCE [LARGE SCALE GENOMIC DNA]</scope>
    <source>
        <strain evidence="3">Tokyo 01</strain>
    </source>
</reference>
<dbReference type="Gene3D" id="3.40.50.2000">
    <property type="entry name" value="Glycogen Phosphorylase B"/>
    <property type="match status" value="2"/>
</dbReference>